<feature type="signal peptide" evidence="1">
    <location>
        <begin position="1"/>
        <end position="21"/>
    </location>
</feature>
<accession>A0A4V2G615</accession>
<comment type="caution">
    <text evidence="2">The sequence shown here is derived from an EMBL/GenBank/DDBJ whole genome shotgun (WGS) entry which is preliminary data.</text>
</comment>
<reference evidence="2 3" key="1">
    <citation type="submission" date="2019-02" db="EMBL/GenBank/DDBJ databases">
        <title>Genomic Encyclopedia of Type Strains, Phase IV (KMG-IV): sequencing the most valuable type-strain genomes for metagenomic binning, comparative biology and taxonomic classification.</title>
        <authorList>
            <person name="Goeker M."/>
        </authorList>
    </citation>
    <scope>NUCLEOTIDE SEQUENCE [LARGE SCALE GENOMIC DNA]</scope>
    <source>
        <strain evidence="2 3">DSM 105135</strain>
    </source>
</reference>
<feature type="chain" id="PRO_5020534775" evidence="1">
    <location>
        <begin position="22"/>
        <end position="291"/>
    </location>
</feature>
<proteinExistence type="predicted"/>
<evidence type="ECO:0000256" key="1">
    <source>
        <dbReference type="SAM" id="SignalP"/>
    </source>
</evidence>
<name>A0A4V2G615_9GAMM</name>
<evidence type="ECO:0000313" key="2">
    <source>
        <dbReference type="EMBL" id="RZU46956.1"/>
    </source>
</evidence>
<gene>
    <name evidence="2" type="ORF">EV700_1342</name>
</gene>
<sequence>MFKKHLLAAAVLSLMSGAAFAENEAIIEQLDDASTASTATIEQVFTDPTQAHFAQAIQNLTDTATISIYQGATDTAGAIDPTGPASTAAQATAIDPTINAYADPLAYAPLTAAATSFALVKQDGAANAIGMIVQVTGDEVADLEDKTIDIGGVTAGISGGAINDGVVDVEPGVVSGTTDANNGNIAAIGQSAEVVDRGATVLGAGAQGDASDGELALIIQMGSGNIAQILQTGDAQAALVVQDDTNNDAYIAQFGGANNAATITQLASGDIGTILQTGDSNVARIYQHPTF</sequence>
<keyword evidence="1" id="KW-0732">Signal</keyword>
<dbReference type="OrthoDB" id="6609492at2"/>
<dbReference type="AlphaFoldDB" id="A0A4V2G615"/>
<keyword evidence="3" id="KW-1185">Reference proteome</keyword>
<protein>
    <submittedName>
        <fullName evidence="2">Curlin associated repeat protein</fullName>
    </submittedName>
</protein>
<organism evidence="2 3">
    <name type="scientific">Fluviicoccus keumensis</name>
    <dbReference type="NCBI Taxonomy" id="1435465"/>
    <lineage>
        <taxon>Bacteria</taxon>
        <taxon>Pseudomonadati</taxon>
        <taxon>Pseudomonadota</taxon>
        <taxon>Gammaproteobacteria</taxon>
        <taxon>Moraxellales</taxon>
        <taxon>Moraxellaceae</taxon>
        <taxon>Fluviicoccus</taxon>
    </lineage>
</organism>
<dbReference type="Proteomes" id="UP000292423">
    <property type="component" value="Unassembled WGS sequence"/>
</dbReference>
<evidence type="ECO:0000313" key="3">
    <source>
        <dbReference type="Proteomes" id="UP000292423"/>
    </source>
</evidence>
<dbReference type="EMBL" id="SHKX01000011">
    <property type="protein sequence ID" value="RZU46956.1"/>
    <property type="molecule type" value="Genomic_DNA"/>
</dbReference>
<dbReference type="RefSeq" id="WP_130412032.1">
    <property type="nucleotide sequence ID" value="NZ_SHKX01000011.1"/>
</dbReference>